<keyword evidence="2" id="KW-1133">Transmembrane helix</keyword>
<reference evidence="4 5" key="1">
    <citation type="submission" date="2023-07" db="EMBL/GenBank/DDBJ databases">
        <title>Genomic Encyclopedia of Type Strains, Phase IV (KMG-IV): sequencing the most valuable type-strain genomes for metagenomic binning, comparative biology and taxonomic classification.</title>
        <authorList>
            <person name="Goeker M."/>
        </authorList>
    </citation>
    <scope>NUCLEOTIDE SEQUENCE [LARGE SCALE GENOMIC DNA]</scope>
    <source>
        <strain evidence="4 5">DSM 3770</strain>
    </source>
</reference>
<dbReference type="InterPro" id="IPR001932">
    <property type="entry name" value="PPM-type_phosphatase-like_dom"/>
</dbReference>
<proteinExistence type="predicted"/>
<keyword evidence="2" id="KW-0812">Transmembrane</keyword>
<feature type="transmembrane region" description="Helical" evidence="2">
    <location>
        <begin position="6"/>
        <end position="26"/>
    </location>
</feature>
<dbReference type="PANTHER" id="PTHR43156">
    <property type="entry name" value="STAGE II SPORULATION PROTEIN E-RELATED"/>
    <property type="match status" value="1"/>
</dbReference>
<dbReference type="Gene3D" id="3.60.40.10">
    <property type="entry name" value="PPM-type phosphatase domain"/>
    <property type="match status" value="1"/>
</dbReference>
<dbReference type="RefSeq" id="WP_237345714.1">
    <property type="nucleotide sequence ID" value="NZ_JABWGX010000012.1"/>
</dbReference>
<dbReference type="PROSITE" id="PS50885">
    <property type="entry name" value="HAMP"/>
    <property type="match status" value="1"/>
</dbReference>
<keyword evidence="5" id="KW-1185">Reference proteome</keyword>
<protein>
    <submittedName>
        <fullName evidence="4">Sigma-B regulation protein RsbU (Phosphoserine phosphatase)</fullName>
        <ecNumber evidence="4">3.1.3.3</ecNumber>
    </submittedName>
</protein>
<evidence type="ECO:0000313" key="4">
    <source>
        <dbReference type="EMBL" id="MDQ0506290.1"/>
    </source>
</evidence>
<dbReference type="Gene3D" id="6.10.340.10">
    <property type="match status" value="1"/>
</dbReference>
<keyword evidence="1 4" id="KW-0378">Hydrolase</keyword>
<dbReference type="SMART" id="SM00331">
    <property type="entry name" value="PP2C_SIG"/>
    <property type="match status" value="1"/>
</dbReference>
<dbReference type="Proteomes" id="UP001241747">
    <property type="component" value="Unassembled WGS sequence"/>
</dbReference>
<feature type="transmembrane region" description="Helical" evidence="2">
    <location>
        <begin position="269"/>
        <end position="293"/>
    </location>
</feature>
<evidence type="ECO:0000256" key="1">
    <source>
        <dbReference type="ARBA" id="ARBA00022801"/>
    </source>
</evidence>
<dbReference type="InterPro" id="IPR052016">
    <property type="entry name" value="Bact_Sigma-Reg"/>
</dbReference>
<dbReference type="SUPFAM" id="SSF81606">
    <property type="entry name" value="PP2C-like"/>
    <property type="match status" value="1"/>
</dbReference>
<feature type="domain" description="HAMP" evidence="3">
    <location>
        <begin position="290"/>
        <end position="343"/>
    </location>
</feature>
<dbReference type="InterPro" id="IPR003660">
    <property type="entry name" value="HAMP_dom"/>
</dbReference>
<gene>
    <name evidence="4" type="ORF">QOZ94_003099</name>
</gene>
<name>A0ABU0LGM5_XANAG</name>
<dbReference type="GO" id="GO:0016787">
    <property type="term" value="F:hydrolase activity"/>
    <property type="evidence" value="ECO:0007669"/>
    <property type="project" value="UniProtKB-KW"/>
</dbReference>
<comment type="caution">
    <text evidence="4">The sequence shown here is derived from an EMBL/GenBank/DDBJ whole genome shotgun (WGS) entry which is preliminary data.</text>
</comment>
<dbReference type="SMART" id="SM00304">
    <property type="entry name" value="HAMP"/>
    <property type="match status" value="1"/>
</dbReference>
<dbReference type="EC" id="3.1.3.3" evidence="4"/>
<evidence type="ECO:0000313" key="5">
    <source>
        <dbReference type="Proteomes" id="UP001241747"/>
    </source>
</evidence>
<sequence>MLLRTRITLIVALGFIVLMLGIWGATTLRDRVADTREGEVAIAGQSVLWREIVAFQTSNLSRILERVDGSTAFRIALGFSDRPGIAAALKEAGVDVNDADTAFEVVGADRELVFSAGGTSHNRSILDAGSLDHALKGEPISGLRQVAADRIIVLATRTVVLPGKGTAVIVLGRDASIGLDRFARGIGASTTLVTLRGRVAASTDMRLWDRAKLDITPRRAEAARIALDGHSYNVTSIPVEGIGGGSIGALVSLSDTTETLQASSFIRKAAIAGAILIVVLGVIGLNVFLWYSFRTLEEAIDVLQALSRGDTSVTVEHTGAADEIGRIASAVVALRGNVQALAESRRQRERIRRRQGVVISSELKALADSIDPTDREEVLALLANSARLEQDDELKRVARVLHDLSRRIVEQHTRLSSMVVELREALVTKTKLAGLQQELEIARQVQLAILPKEFPPDSRVAVHGQMTPAREVGGDFYDYFMVDERTLGFVVADVSGKGVPAALFMAISRTLLRSTALFERSPSGCVRRLNDLLAVENEQMLFVTLVYGVLDLDTGRVTYVNAGHNLPYRIRRDGEVSTVPSTKGMAVAVMEGFVYMESSFDLTPGDTLFLYTDGVTEAFDVDENAYGERRLETLLATGASDWSVPELSERVLASVHIFERGAPQADDITCLTLRYFGDKNPKRIG</sequence>
<dbReference type="PANTHER" id="PTHR43156:SF2">
    <property type="entry name" value="STAGE II SPORULATION PROTEIN E"/>
    <property type="match status" value="1"/>
</dbReference>
<accession>A0ABU0LGM5</accession>
<dbReference type="Pfam" id="PF07228">
    <property type="entry name" value="SpoIIE"/>
    <property type="match status" value="1"/>
</dbReference>
<evidence type="ECO:0000256" key="2">
    <source>
        <dbReference type="SAM" id="Phobius"/>
    </source>
</evidence>
<evidence type="ECO:0000259" key="3">
    <source>
        <dbReference type="PROSITE" id="PS50885"/>
    </source>
</evidence>
<dbReference type="EMBL" id="JAUSVY010000007">
    <property type="protein sequence ID" value="MDQ0506290.1"/>
    <property type="molecule type" value="Genomic_DNA"/>
</dbReference>
<dbReference type="InterPro" id="IPR036457">
    <property type="entry name" value="PPM-type-like_dom_sf"/>
</dbReference>
<keyword evidence="2" id="KW-0472">Membrane</keyword>
<organism evidence="4 5">
    <name type="scientific">Xanthobacter agilis</name>
    <dbReference type="NCBI Taxonomy" id="47492"/>
    <lineage>
        <taxon>Bacteria</taxon>
        <taxon>Pseudomonadati</taxon>
        <taxon>Pseudomonadota</taxon>
        <taxon>Alphaproteobacteria</taxon>
        <taxon>Hyphomicrobiales</taxon>
        <taxon>Xanthobacteraceae</taxon>
        <taxon>Xanthobacter</taxon>
    </lineage>
</organism>